<dbReference type="SUPFAM" id="SSF53474">
    <property type="entry name" value="alpha/beta-Hydrolases"/>
    <property type="match status" value="1"/>
</dbReference>
<dbReference type="GO" id="GO:0008236">
    <property type="term" value="F:serine-type peptidase activity"/>
    <property type="evidence" value="ECO:0007669"/>
    <property type="project" value="InterPro"/>
</dbReference>
<gene>
    <name evidence="2" type="ORF">IAB26_04955</name>
</gene>
<evidence type="ECO:0000313" key="2">
    <source>
        <dbReference type="EMBL" id="HIQ95894.1"/>
    </source>
</evidence>
<keyword evidence="2" id="KW-0378">Hydrolase</keyword>
<dbReference type="AlphaFoldDB" id="A0A9D0ZU80"/>
<dbReference type="Gene3D" id="3.40.50.1820">
    <property type="entry name" value="alpha/beta hydrolase"/>
    <property type="match status" value="1"/>
</dbReference>
<evidence type="ECO:0000313" key="3">
    <source>
        <dbReference type="Proteomes" id="UP000886886"/>
    </source>
</evidence>
<dbReference type="InterPro" id="IPR029058">
    <property type="entry name" value="AB_hydrolase_fold"/>
</dbReference>
<dbReference type="GO" id="GO:0006508">
    <property type="term" value="P:proteolysis"/>
    <property type="evidence" value="ECO:0007669"/>
    <property type="project" value="InterPro"/>
</dbReference>
<proteinExistence type="predicted"/>
<reference evidence="2" key="2">
    <citation type="journal article" date="2021" name="PeerJ">
        <title>Extensive microbial diversity within the chicken gut microbiome revealed by metagenomics and culture.</title>
        <authorList>
            <person name="Gilroy R."/>
            <person name="Ravi A."/>
            <person name="Getino M."/>
            <person name="Pursley I."/>
            <person name="Horton D.L."/>
            <person name="Alikhan N.F."/>
            <person name="Baker D."/>
            <person name="Gharbi K."/>
            <person name="Hall N."/>
            <person name="Watson M."/>
            <person name="Adriaenssens E.M."/>
            <person name="Foster-Nyarko E."/>
            <person name="Jarju S."/>
            <person name="Secka A."/>
            <person name="Antonio M."/>
            <person name="Oren A."/>
            <person name="Chaudhuri R.R."/>
            <person name="La Ragione R."/>
            <person name="Hildebrand F."/>
            <person name="Pallen M.J."/>
        </authorList>
    </citation>
    <scope>NUCLEOTIDE SEQUENCE</scope>
    <source>
        <strain evidence="2">ChiSjej3B21-11622</strain>
    </source>
</reference>
<dbReference type="InterPro" id="IPR001375">
    <property type="entry name" value="Peptidase_S9_cat"/>
</dbReference>
<dbReference type="Proteomes" id="UP000886886">
    <property type="component" value="Unassembled WGS sequence"/>
</dbReference>
<dbReference type="Pfam" id="PF00326">
    <property type="entry name" value="Peptidase_S9"/>
    <property type="match status" value="1"/>
</dbReference>
<dbReference type="PANTHER" id="PTHR43433">
    <property type="entry name" value="HYDROLASE, ALPHA/BETA FOLD FAMILY PROTEIN"/>
    <property type="match status" value="1"/>
</dbReference>
<feature type="domain" description="Peptidase S9 prolyl oligopeptidase catalytic" evidence="1">
    <location>
        <begin position="88"/>
        <end position="241"/>
    </location>
</feature>
<dbReference type="InterPro" id="IPR050471">
    <property type="entry name" value="AB_hydrolase"/>
</dbReference>
<evidence type="ECO:0000259" key="1">
    <source>
        <dbReference type="Pfam" id="PF00326"/>
    </source>
</evidence>
<organism evidence="2 3">
    <name type="scientific">Candidatus Limivivens merdigallinarum</name>
    <dbReference type="NCBI Taxonomy" id="2840859"/>
    <lineage>
        <taxon>Bacteria</taxon>
        <taxon>Bacillati</taxon>
        <taxon>Bacillota</taxon>
        <taxon>Clostridia</taxon>
        <taxon>Lachnospirales</taxon>
        <taxon>Lachnospiraceae</taxon>
        <taxon>Lachnospiraceae incertae sedis</taxon>
        <taxon>Candidatus Limivivens</taxon>
    </lineage>
</organism>
<protein>
    <submittedName>
        <fullName evidence="2">Alpha/beta hydrolase</fullName>
    </submittedName>
</protein>
<dbReference type="PANTHER" id="PTHR43433:SF5">
    <property type="entry name" value="AB HYDROLASE-1 DOMAIN-CONTAINING PROTEIN"/>
    <property type="match status" value="1"/>
</dbReference>
<comment type="caution">
    <text evidence="2">The sequence shown here is derived from an EMBL/GenBank/DDBJ whole genome shotgun (WGS) entry which is preliminary data.</text>
</comment>
<accession>A0A9D0ZU80</accession>
<sequence length="244" mass="27705">MEEKRVMEESWEGFPLHKFTFEGKEALVVMPNGPANGKWMLKTEYFSAFPGVELEFLKKGYHLAYVANQTRWCLDEDLERKARFAAHLSQKYGLNKSCMIVGMSCGGMIGVKFAARYPDLVSSMYLDAPVMNLLSCPAGIGMAEDSLWEEFEEATHMTLSELINYREHSVDKIGILLERDIPIVLVCGDSDTVVPFEENGKILYDFYRKNGGRIELILKEGCGHHPHGLEQPERIVKLLETFEA</sequence>
<dbReference type="EMBL" id="DVFT01000075">
    <property type="protein sequence ID" value="HIQ95894.1"/>
    <property type="molecule type" value="Genomic_DNA"/>
</dbReference>
<name>A0A9D0ZU80_9FIRM</name>
<reference evidence="2" key="1">
    <citation type="submission" date="2020-10" db="EMBL/GenBank/DDBJ databases">
        <authorList>
            <person name="Gilroy R."/>
        </authorList>
    </citation>
    <scope>NUCLEOTIDE SEQUENCE</scope>
    <source>
        <strain evidence="2">ChiSjej3B21-11622</strain>
    </source>
</reference>